<evidence type="ECO:0000256" key="3">
    <source>
        <dbReference type="ARBA" id="ARBA00022723"/>
    </source>
</evidence>
<dbReference type="InterPro" id="IPR015797">
    <property type="entry name" value="NUDIX_hydrolase-like_dom_sf"/>
</dbReference>
<evidence type="ECO:0000256" key="5">
    <source>
        <dbReference type="ARBA" id="ARBA00022842"/>
    </source>
</evidence>
<feature type="binding site" evidence="6">
    <location>
        <position position="88"/>
    </location>
    <ligand>
        <name>Mg(2+)</name>
        <dbReference type="ChEBI" id="CHEBI:18420"/>
    </ligand>
</feature>
<dbReference type="SUPFAM" id="SSF55811">
    <property type="entry name" value="Nudix"/>
    <property type="match status" value="1"/>
</dbReference>
<comment type="similarity">
    <text evidence="2">Belongs to the Nudix hydrolase family.</text>
</comment>
<dbReference type="AlphaFoldDB" id="A0A1Q9LT03"/>
<dbReference type="RefSeq" id="WP_075973037.1">
    <property type="nucleotide sequence ID" value="NZ_MKQR01000004.1"/>
</dbReference>
<dbReference type="Gene3D" id="3.90.79.10">
    <property type="entry name" value="Nucleoside Triphosphate Pyrophosphohydrolase"/>
    <property type="match status" value="1"/>
</dbReference>
<evidence type="ECO:0000256" key="2">
    <source>
        <dbReference type="ARBA" id="ARBA00005582"/>
    </source>
</evidence>
<dbReference type="PANTHER" id="PTHR10885:SF0">
    <property type="entry name" value="ISOPENTENYL-DIPHOSPHATE DELTA-ISOMERASE"/>
    <property type="match status" value="1"/>
</dbReference>
<protein>
    <submittedName>
        <fullName evidence="8">NUDIX hydrolase</fullName>
    </submittedName>
</protein>
<dbReference type="InterPro" id="IPR020084">
    <property type="entry name" value="NUDIX_hydrolase_CS"/>
</dbReference>
<dbReference type="PIRSF" id="PIRSF017340">
    <property type="entry name" value="Nudix_hydro"/>
    <property type="match status" value="1"/>
</dbReference>
<dbReference type="PROSITE" id="PS51462">
    <property type="entry name" value="NUDIX"/>
    <property type="match status" value="1"/>
</dbReference>
<keyword evidence="5 6" id="KW-0460">Magnesium</keyword>
<comment type="caution">
    <text evidence="8">The sequence shown here is derived from an EMBL/GenBank/DDBJ whole genome shotgun (WGS) entry which is preliminary data.</text>
</comment>
<feature type="domain" description="Nudix hydrolase" evidence="7">
    <location>
        <begin position="31"/>
        <end position="161"/>
    </location>
</feature>
<evidence type="ECO:0000313" key="8">
    <source>
        <dbReference type="EMBL" id="OLR95133.1"/>
    </source>
</evidence>
<dbReference type="PROSITE" id="PS00893">
    <property type="entry name" value="NUDIX_BOX"/>
    <property type="match status" value="1"/>
</dbReference>
<dbReference type="CDD" id="cd04697">
    <property type="entry name" value="NUDIX_Hydrolase"/>
    <property type="match status" value="1"/>
</dbReference>
<gene>
    <name evidence="8" type="ORF">BJP25_07465</name>
</gene>
<sequence length="174" mass="19686">MGELVDLYAEGDLSGVVTGVAPRWRVRAENLPHAATQVLLRDGRGRVYVHRRTATKDIYPGAHDAWAGGVIASGEDIDAGAQRELAEELGVTSRIRPCFRYWYRDEQANYLACVYEATHRPADGPVRHQPQEVAEGWWMPWDELLRRLDDPAWPFTPDGRESVRRYLAFGPGSR</sequence>
<feature type="binding site" evidence="6">
    <location>
        <position position="84"/>
    </location>
    <ligand>
        <name>Mg(2+)</name>
        <dbReference type="ChEBI" id="CHEBI:18420"/>
    </ligand>
</feature>
<evidence type="ECO:0000256" key="1">
    <source>
        <dbReference type="ARBA" id="ARBA00001946"/>
    </source>
</evidence>
<keyword evidence="9" id="KW-1185">Reference proteome</keyword>
<organism evidence="8 9">
    <name type="scientific">Actinokineospora bangkokensis</name>
    <dbReference type="NCBI Taxonomy" id="1193682"/>
    <lineage>
        <taxon>Bacteria</taxon>
        <taxon>Bacillati</taxon>
        <taxon>Actinomycetota</taxon>
        <taxon>Actinomycetes</taxon>
        <taxon>Pseudonocardiales</taxon>
        <taxon>Pseudonocardiaceae</taxon>
        <taxon>Actinokineospora</taxon>
    </lineage>
</organism>
<dbReference type="InterPro" id="IPR024195">
    <property type="entry name" value="NUDIX_hydrolase_YfcD_pred"/>
</dbReference>
<dbReference type="STRING" id="1193682.BJP25_07465"/>
<evidence type="ECO:0000256" key="6">
    <source>
        <dbReference type="PIRSR" id="PIRSR017340-1"/>
    </source>
</evidence>
<comment type="cofactor">
    <cofactor evidence="1">
        <name>Mg(2+)</name>
        <dbReference type="ChEBI" id="CHEBI:18420"/>
    </cofactor>
</comment>
<dbReference type="EMBL" id="MKQR01000004">
    <property type="protein sequence ID" value="OLR95133.1"/>
    <property type="molecule type" value="Genomic_DNA"/>
</dbReference>
<keyword evidence="3 6" id="KW-0479">Metal-binding</keyword>
<dbReference type="OrthoDB" id="67499at2"/>
<dbReference type="Pfam" id="PF00293">
    <property type="entry name" value="NUDIX"/>
    <property type="match status" value="1"/>
</dbReference>
<dbReference type="GO" id="GO:0016817">
    <property type="term" value="F:hydrolase activity, acting on acid anhydrides"/>
    <property type="evidence" value="ECO:0007669"/>
    <property type="project" value="InterPro"/>
</dbReference>
<keyword evidence="4 8" id="KW-0378">Hydrolase</keyword>
<evidence type="ECO:0000259" key="7">
    <source>
        <dbReference type="PROSITE" id="PS51462"/>
    </source>
</evidence>
<reference evidence="8 9" key="1">
    <citation type="submission" date="2016-10" db="EMBL/GenBank/DDBJ databases">
        <title>The Draft Genome Sequence of Actinokineospora bangkokensis 44EHWT reveals the biosynthetic pathway of antifungal compounds Thailandins with unusual extender unit butylmalonyl-CoA.</title>
        <authorList>
            <person name="Greule A."/>
            <person name="Intra B."/>
            <person name="Flemming S."/>
            <person name="Rommel M.G."/>
            <person name="Panbangred W."/>
            <person name="Bechthold A."/>
        </authorList>
    </citation>
    <scope>NUCLEOTIDE SEQUENCE [LARGE SCALE GENOMIC DNA]</scope>
    <source>
        <strain evidence="8 9">44EHW</strain>
    </source>
</reference>
<dbReference type="InterPro" id="IPR000086">
    <property type="entry name" value="NUDIX_hydrolase_dom"/>
</dbReference>
<accession>A0A1Q9LT03</accession>
<name>A0A1Q9LT03_9PSEU</name>
<dbReference type="GO" id="GO:0046872">
    <property type="term" value="F:metal ion binding"/>
    <property type="evidence" value="ECO:0007669"/>
    <property type="project" value="UniProtKB-KW"/>
</dbReference>
<proteinExistence type="inferred from homology"/>
<evidence type="ECO:0000313" key="9">
    <source>
        <dbReference type="Proteomes" id="UP000186040"/>
    </source>
</evidence>
<evidence type="ECO:0000256" key="4">
    <source>
        <dbReference type="ARBA" id="ARBA00022801"/>
    </source>
</evidence>
<dbReference type="PANTHER" id="PTHR10885">
    <property type="entry name" value="ISOPENTENYL-DIPHOSPHATE DELTA-ISOMERASE"/>
    <property type="match status" value="1"/>
</dbReference>
<dbReference type="Proteomes" id="UP000186040">
    <property type="component" value="Unassembled WGS sequence"/>
</dbReference>